<dbReference type="SMART" id="SM00895">
    <property type="entry name" value="FCD"/>
    <property type="match status" value="1"/>
</dbReference>
<accession>A0A2S0ICG4</accession>
<dbReference type="GO" id="GO:0003700">
    <property type="term" value="F:DNA-binding transcription factor activity"/>
    <property type="evidence" value="ECO:0007669"/>
    <property type="project" value="InterPro"/>
</dbReference>
<dbReference type="PANTHER" id="PTHR43537">
    <property type="entry name" value="TRANSCRIPTIONAL REGULATOR, GNTR FAMILY"/>
    <property type="match status" value="1"/>
</dbReference>
<keyword evidence="2" id="KW-0238">DNA-binding</keyword>
<dbReference type="Gene3D" id="1.10.10.10">
    <property type="entry name" value="Winged helix-like DNA-binding domain superfamily/Winged helix DNA-binding domain"/>
    <property type="match status" value="1"/>
</dbReference>
<sequence>MSGPQSALAAGKLMSKVNHTDTVREVLIAKLTYGEYMPGHTFKLRELMEDEAFQGMSQTPIREALLQLVAKDILIGQRGFSVRVPIPSVEHLTEVRAIRTKLEVMAALQTLDDWTPRQIAQLEKLHQALVKAKERGDVRAQLKQNALFHMALCRMEEKSYLKTMIQTLWAITGPSVGFLYEKGAPSIFSGTHPHEDILEALRTGNALLLESALIRDLSNSGTKIMEVLRRKLSPEALTVQPFKKMELVRARQRAGRQLQQVE</sequence>
<proteinExistence type="predicted"/>
<dbReference type="InterPro" id="IPR011711">
    <property type="entry name" value="GntR_C"/>
</dbReference>
<evidence type="ECO:0000259" key="4">
    <source>
        <dbReference type="SMART" id="SM00895"/>
    </source>
</evidence>
<dbReference type="InterPro" id="IPR036390">
    <property type="entry name" value="WH_DNA-bd_sf"/>
</dbReference>
<feature type="domain" description="GntR C-terminal" evidence="4">
    <location>
        <begin position="94"/>
        <end position="219"/>
    </location>
</feature>
<evidence type="ECO:0000256" key="1">
    <source>
        <dbReference type="ARBA" id="ARBA00023015"/>
    </source>
</evidence>
<dbReference type="InterPro" id="IPR000524">
    <property type="entry name" value="Tscrpt_reg_HTH_GntR"/>
</dbReference>
<dbReference type="AlphaFoldDB" id="A0A2S0ICG4"/>
<dbReference type="InterPro" id="IPR036388">
    <property type="entry name" value="WH-like_DNA-bd_sf"/>
</dbReference>
<keyword evidence="6" id="KW-1185">Reference proteome</keyword>
<dbReference type="Pfam" id="PF00392">
    <property type="entry name" value="GntR"/>
    <property type="match status" value="1"/>
</dbReference>
<evidence type="ECO:0000313" key="6">
    <source>
        <dbReference type="Proteomes" id="UP000239477"/>
    </source>
</evidence>
<dbReference type="InterPro" id="IPR008920">
    <property type="entry name" value="TF_FadR/GntR_C"/>
</dbReference>
<keyword evidence="1" id="KW-0805">Transcription regulation</keyword>
<keyword evidence="3" id="KW-0804">Transcription</keyword>
<evidence type="ECO:0000256" key="3">
    <source>
        <dbReference type="ARBA" id="ARBA00023163"/>
    </source>
</evidence>
<dbReference type="SUPFAM" id="SSF46785">
    <property type="entry name" value="Winged helix' DNA-binding domain"/>
    <property type="match status" value="1"/>
</dbReference>
<reference evidence="5 6" key="1">
    <citation type="submission" date="2017-09" db="EMBL/GenBank/DDBJ databases">
        <title>Genomic, metabolic, and phenotypic characteristics of bacterial isolates from the natural microbiome of the model nematode Caenorhabditis elegans.</title>
        <authorList>
            <person name="Zimmermann J."/>
            <person name="Obeng N."/>
            <person name="Yang W."/>
            <person name="Obeng O."/>
            <person name="Kissoyan K."/>
            <person name="Pees B."/>
            <person name="Dirksen P."/>
            <person name="Hoppner M."/>
            <person name="Franke A."/>
            <person name="Rosenstiel P."/>
            <person name="Leippe M."/>
            <person name="Dierking K."/>
            <person name="Kaleta C."/>
            <person name="Schulenburg H."/>
        </authorList>
    </citation>
    <scope>NUCLEOTIDE SEQUENCE [LARGE SCALE GENOMIC DNA]</scope>
    <source>
        <strain evidence="5 6">MYb73</strain>
    </source>
</reference>
<dbReference type="Proteomes" id="UP000239477">
    <property type="component" value="Chromosome"/>
</dbReference>
<organism evidence="5 6">
    <name type="scientific">Achromobacter spanius</name>
    <dbReference type="NCBI Taxonomy" id="217203"/>
    <lineage>
        <taxon>Bacteria</taxon>
        <taxon>Pseudomonadati</taxon>
        <taxon>Pseudomonadota</taxon>
        <taxon>Betaproteobacteria</taxon>
        <taxon>Burkholderiales</taxon>
        <taxon>Alcaligenaceae</taxon>
        <taxon>Achromobacter</taxon>
    </lineage>
</organism>
<evidence type="ECO:0000313" key="5">
    <source>
        <dbReference type="EMBL" id="AVJ29729.1"/>
    </source>
</evidence>
<protein>
    <recommendedName>
        <fullName evidence="4">GntR C-terminal domain-containing protein</fullName>
    </recommendedName>
</protein>
<evidence type="ECO:0000256" key="2">
    <source>
        <dbReference type="ARBA" id="ARBA00023125"/>
    </source>
</evidence>
<dbReference type="EMBL" id="CP023270">
    <property type="protein sequence ID" value="AVJ29729.1"/>
    <property type="molecule type" value="Genomic_DNA"/>
</dbReference>
<dbReference type="Gene3D" id="1.20.120.530">
    <property type="entry name" value="GntR ligand-binding domain-like"/>
    <property type="match status" value="1"/>
</dbReference>
<dbReference type="GO" id="GO:0003677">
    <property type="term" value="F:DNA binding"/>
    <property type="evidence" value="ECO:0007669"/>
    <property type="project" value="UniProtKB-KW"/>
</dbReference>
<dbReference type="PANTHER" id="PTHR43537:SF39">
    <property type="entry name" value="HTH-TYPE TRANSCRIPTIONAL REGULATOR MCBR"/>
    <property type="match status" value="1"/>
</dbReference>
<gene>
    <name evidence="5" type="ORF">CLM73_22985</name>
</gene>
<dbReference type="Pfam" id="PF07729">
    <property type="entry name" value="FCD"/>
    <property type="match status" value="1"/>
</dbReference>
<dbReference type="SUPFAM" id="SSF48008">
    <property type="entry name" value="GntR ligand-binding domain-like"/>
    <property type="match status" value="1"/>
</dbReference>
<name>A0A2S0ICG4_9BURK</name>